<proteinExistence type="inferred from homology"/>
<dbReference type="SUPFAM" id="SSF75005">
    <property type="entry name" value="Arabinanase/levansucrase/invertase"/>
    <property type="match status" value="1"/>
</dbReference>
<evidence type="ECO:0000313" key="7">
    <source>
        <dbReference type="EMBL" id="MEA5404660.1"/>
    </source>
</evidence>
<dbReference type="CDD" id="cd18622">
    <property type="entry name" value="GH32_Inu-like"/>
    <property type="match status" value="1"/>
</dbReference>
<dbReference type="Proteomes" id="UP001303899">
    <property type="component" value="Unassembled WGS sequence"/>
</dbReference>
<dbReference type="SUPFAM" id="SSF49899">
    <property type="entry name" value="Concanavalin A-like lectins/glucanases"/>
    <property type="match status" value="1"/>
</dbReference>
<organism evidence="7 8">
    <name type="scientific">Arcicella gelida</name>
    <dbReference type="NCBI Taxonomy" id="2984195"/>
    <lineage>
        <taxon>Bacteria</taxon>
        <taxon>Pseudomonadati</taxon>
        <taxon>Bacteroidota</taxon>
        <taxon>Cytophagia</taxon>
        <taxon>Cytophagales</taxon>
        <taxon>Flectobacillaceae</taxon>
        <taxon>Arcicella</taxon>
    </lineage>
</organism>
<evidence type="ECO:0000256" key="3">
    <source>
        <dbReference type="ARBA" id="ARBA00023295"/>
    </source>
</evidence>
<dbReference type="EMBL" id="JAYGIL010000023">
    <property type="protein sequence ID" value="MEA5404660.1"/>
    <property type="molecule type" value="Genomic_DNA"/>
</dbReference>
<dbReference type="PROSITE" id="PS00609">
    <property type="entry name" value="GLYCOSYL_HYDROL_F32"/>
    <property type="match status" value="1"/>
</dbReference>
<accession>A0ABU5S866</accession>
<dbReference type="Pfam" id="PF08244">
    <property type="entry name" value="Glyco_hydro_32C"/>
    <property type="match status" value="1"/>
</dbReference>
<dbReference type="InterPro" id="IPR018053">
    <property type="entry name" value="Glyco_hydro_32_AS"/>
</dbReference>
<protein>
    <submittedName>
        <fullName evidence="7">Glycoside hydrolase family 32 protein</fullName>
    </submittedName>
</protein>
<evidence type="ECO:0000313" key="8">
    <source>
        <dbReference type="Proteomes" id="UP001303899"/>
    </source>
</evidence>
<evidence type="ECO:0000256" key="4">
    <source>
        <dbReference type="RuleBase" id="RU362110"/>
    </source>
</evidence>
<keyword evidence="2 4" id="KW-0378">Hydrolase</keyword>
<dbReference type="PANTHER" id="PTHR42800:SF1">
    <property type="entry name" value="EXOINULINASE INUD (AFU_ORTHOLOGUE AFUA_5G00480)"/>
    <property type="match status" value="1"/>
</dbReference>
<feature type="domain" description="Glycosyl hydrolase family 32 C-terminal" evidence="6">
    <location>
        <begin position="364"/>
        <end position="522"/>
    </location>
</feature>
<feature type="domain" description="Glycosyl hydrolase family 32 N-terminal" evidence="5">
    <location>
        <begin position="40"/>
        <end position="352"/>
    </location>
</feature>
<dbReference type="InterPro" id="IPR001362">
    <property type="entry name" value="Glyco_hydro_32"/>
</dbReference>
<comment type="caution">
    <text evidence="7">The sequence shown here is derived from an EMBL/GenBank/DDBJ whole genome shotgun (WGS) entry which is preliminary data.</text>
</comment>
<dbReference type="Gene3D" id="2.115.10.20">
    <property type="entry name" value="Glycosyl hydrolase domain, family 43"/>
    <property type="match status" value="1"/>
</dbReference>
<comment type="similarity">
    <text evidence="1 4">Belongs to the glycosyl hydrolase 32 family.</text>
</comment>
<dbReference type="Pfam" id="PF00251">
    <property type="entry name" value="Glyco_hydro_32N"/>
    <property type="match status" value="1"/>
</dbReference>
<sequence>MAKHIMLLCIALVLFLKIEGFGQHHETSKLYQEQHRPQFHFSPAKGWMNDPNGMFFYKGEYHLFYQHYPDKTIWGPMHWGHAVSKNLTHWENLPIALYPDSLGYIFSGSAVVDWKNTSGFGINNQPPLVAIFTYHNMEGEKAGRGDFETQGIAYSNDKGRTWTKFSGNPVVKNTGTRDFRDPKVIWDEAHKQWVMSLAVQDHHEFWVSKNLKEWENSGNFGKEWGNHGGVWECADMFPLKDGNVTKWVLIVNINPGGPNGGSGTQYFVGDFDGKTFILDEALKPFVKNGNGLWLDYGKDNYAGVTWSDIPKADGRRILIGWMSNWQYANIVPTGVWRSAATLPRVLSLKSTSQGYRVSVNPVKELQALRNPAKKALQLSNLNIASSLDVASKLNFKPTLSELELSFEKPQKGKVEIEISNSKGEKYIIGYDSENNTFFSDRTKSGKVDFSDTFAEKVHLAPRLASDKIIKLHVYFDVSSAELFADNGETVITDIFFPNEDYTKMKINTSEKNFKIKTLKVWNLKSTWK</sequence>
<keyword evidence="3 4" id="KW-0326">Glycosidase</keyword>
<dbReference type="InterPro" id="IPR013189">
    <property type="entry name" value="Glyco_hydro_32_C"/>
</dbReference>
<dbReference type="InterPro" id="IPR013148">
    <property type="entry name" value="Glyco_hydro_32_N"/>
</dbReference>
<dbReference type="Gene3D" id="2.60.120.560">
    <property type="entry name" value="Exo-inulinase, domain 1"/>
    <property type="match status" value="1"/>
</dbReference>
<reference evidence="7 8" key="1">
    <citation type="submission" date="2023-12" db="EMBL/GenBank/DDBJ databases">
        <title>Novel species of the genus Arcicella isolated from rivers.</title>
        <authorList>
            <person name="Lu H."/>
        </authorList>
    </citation>
    <scope>NUCLEOTIDE SEQUENCE [LARGE SCALE GENOMIC DNA]</scope>
    <source>
        <strain evidence="7 8">DC2W</strain>
    </source>
</reference>
<name>A0ABU5S866_9BACT</name>
<dbReference type="RefSeq" id="WP_323698096.1">
    <property type="nucleotide sequence ID" value="NZ_JAYGIL010000023.1"/>
</dbReference>
<dbReference type="InterPro" id="IPR023296">
    <property type="entry name" value="Glyco_hydro_beta-prop_sf"/>
</dbReference>
<evidence type="ECO:0000256" key="1">
    <source>
        <dbReference type="ARBA" id="ARBA00009902"/>
    </source>
</evidence>
<evidence type="ECO:0000256" key="2">
    <source>
        <dbReference type="ARBA" id="ARBA00022801"/>
    </source>
</evidence>
<dbReference type="GO" id="GO:0016787">
    <property type="term" value="F:hydrolase activity"/>
    <property type="evidence" value="ECO:0007669"/>
    <property type="project" value="UniProtKB-KW"/>
</dbReference>
<dbReference type="SMART" id="SM00640">
    <property type="entry name" value="Glyco_32"/>
    <property type="match status" value="1"/>
</dbReference>
<keyword evidence="8" id="KW-1185">Reference proteome</keyword>
<evidence type="ECO:0000259" key="5">
    <source>
        <dbReference type="Pfam" id="PF00251"/>
    </source>
</evidence>
<dbReference type="InterPro" id="IPR013320">
    <property type="entry name" value="ConA-like_dom_sf"/>
</dbReference>
<gene>
    <name evidence="7" type="ORF">VB776_17130</name>
</gene>
<dbReference type="PANTHER" id="PTHR42800">
    <property type="entry name" value="EXOINULINASE INUD (AFU_ORTHOLOGUE AFUA_5G00480)"/>
    <property type="match status" value="1"/>
</dbReference>
<evidence type="ECO:0000259" key="6">
    <source>
        <dbReference type="Pfam" id="PF08244"/>
    </source>
</evidence>